<comment type="caution">
    <text evidence="1">The sequence shown here is derived from an EMBL/GenBank/DDBJ whole genome shotgun (WGS) entry which is preliminary data.</text>
</comment>
<evidence type="ECO:0000313" key="1">
    <source>
        <dbReference type="EMBL" id="GAA2173606.1"/>
    </source>
</evidence>
<keyword evidence="2" id="KW-1185">Reference proteome</keyword>
<dbReference type="InterPro" id="IPR021491">
    <property type="entry name" value="DUF3145"/>
</dbReference>
<accession>A0ABP5MLG2</accession>
<protein>
    <submittedName>
        <fullName evidence="1">DUF3145 domain-containing protein</fullName>
    </submittedName>
</protein>
<dbReference type="Pfam" id="PF11343">
    <property type="entry name" value="DUF3145"/>
    <property type="match status" value="1"/>
</dbReference>
<evidence type="ECO:0000313" key="2">
    <source>
        <dbReference type="Proteomes" id="UP001501599"/>
    </source>
</evidence>
<reference evidence="2" key="1">
    <citation type="journal article" date="2019" name="Int. J. Syst. Evol. Microbiol.">
        <title>The Global Catalogue of Microorganisms (GCM) 10K type strain sequencing project: providing services to taxonomists for standard genome sequencing and annotation.</title>
        <authorList>
            <consortium name="The Broad Institute Genomics Platform"/>
            <consortium name="The Broad Institute Genome Sequencing Center for Infectious Disease"/>
            <person name="Wu L."/>
            <person name="Ma J."/>
        </authorList>
    </citation>
    <scope>NUCLEOTIDE SEQUENCE [LARGE SCALE GENOMIC DNA]</scope>
    <source>
        <strain evidence="2">JCM 16026</strain>
    </source>
</reference>
<name>A0ABP5MLG2_9MICO</name>
<dbReference type="EMBL" id="BAAAQT010000005">
    <property type="protein sequence ID" value="GAA2173606.1"/>
    <property type="molecule type" value="Genomic_DNA"/>
</dbReference>
<gene>
    <name evidence="1" type="ORF">GCM10009846_16290</name>
</gene>
<dbReference type="Proteomes" id="UP001501599">
    <property type="component" value="Unassembled WGS sequence"/>
</dbReference>
<sequence>MSALLADAARGMVFIHAAPKALCPHIEWAIGRALGDPSPIRWEDQPVLPGARRAEVPWEGREGSGAAIASALRGWPDVRFEVTEEGGVEASRWMHTPSLGMTRTTVDALGTVLVSEHRVRAAMELAGRDLEALHRELRGALGTDWDDELEVFRHASDASPVIWLHKAG</sequence>
<organism evidence="1 2">
    <name type="scientific">Agrococcus versicolor</name>
    <dbReference type="NCBI Taxonomy" id="501482"/>
    <lineage>
        <taxon>Bacteria</taxon>
        <taxon>Bacillati</taxon>
        <taxon>Actinomycetota</taxon>
        <taxon>Actinomycetes</taxon>
        <taxon>Micrococcales</taxon>
        <taxon>Microbacteriaceae</taxon>
        <taxon>Agrococcus</taxon>
    </lineage>
</organism>
<proteinExistence type="predicted"/>